<evidence type="ECO:0000313" key="2">
    <source>
        <dbReference type="Proteomes" id="UP000183454"/>
    </source>
</evidence>
<dbReference type="EMBL" id="FNNH01000020">
    <property type="protein sequence ID" value="SDW64829.1"/>
    <property type="molecule type" value="Genomic_DNA"/>
</dbReference>
<dbReference type="AlphaFoldDB" id="A0A1H2VAC2"/>
<name>A0A1H2VAC2_9PROT</name>
<accession>A0A1H2VAC2</accession>
<sequence>MTLFSSFTSKQDEQENENHELFVFEDNIFADLNPPSKFEIVLLENAPKPPNNVILTQFLRNLYFLN</sequence>
<evidence type="ECO:0000313" key="1">
    <source>
        <dbReference type="EMBL" id="SDW64829.1"/>
    </source>
</evidence>
<organism evidence="1 2">
    <name type="scientific">Nitrosomonas communis</name>
    <dbReference type="NCBI Taxonomy" id="44574"/>
    <lineage>
        <taxon>Bacteria</taxon>
        <taxon>Pseudomonadati</taxon>
        <taxon>Pseudomonadota</taxon>
        <taxon>Betaproteobacteria</taxon>
        <taxon>Nitrosomonadales</taxon>
        <taxon>Nitrosomonadaceae</taxon>
        <taxon>Nitrosomonas</taxon>
    </lineage>
</organism>
<protein>
    <submittedName>
        <fullName evidence="1">Uncharacterized protein</fullName>
    </submittedName>
</protein>
<gene>
    <name evidence="1" type="ORF">SAMN05421882_102028</name>
</gene>
<reference evidence="1 2" key="1">
    <citation type="submission" date="2016-10" db="EMBL/GenBank/DDBJ databases">
        <authorList>
            <person name="de Groot N.N."/>
        </authorList>
    </citation>
    <scope>NUCLEOTIDE SEQUENCE [LARGE SCALE GENOMIC DNA]</scope>
    <source>
        <strain evidence="1 2">Nm110</strain>
    </source>
</reference>
<dbReference type="Proteomes" id="UP000183454">
    <property type="component" value="Unassembled WGS sequence"/>
</dbReference>
<proteinExistence type="predicted"/>